<accession>A0A7C9CR33</accession>
<name>A0A7C9CR33_OPUST</name>
<reference evidence="1" key="2">
    <citation type="submission" date="2020-07" db="EMBL/GenBank/DDBJ databases">
        <authorList>
            <person name="Vera ALvarez R."/>
            <person name="Arias-Moreno D.M."/>
            <person name="Jimenez-Jacinto V."/>
            <person name="Jimenez-Bremont J.F."/>
            <person name="Swaminathan K."/>
            <person name="Moose S.P."/>
            <person name="Guerrero-Gonzalez M.L."/>
            <person name="Marino-Ramirez L."/>
            <person name="Landsman D."/>
            <person name="Rodriguez-Kessler M."/>
            <person name="Delgado-Sanchez P."/>
        </authorList>
    </citation>
    <scope>NUCLEOTIDE SEQUENCE</scope>
    <source>
        <tissue evidence="1">Cladode</tissue>
    </source>
</reference>
<sequence length="113" mass="12498">MSQHMATTTLNYLFWPLQILHAQNLLLGPAWRTASSWGLYYNINFGTSSFGFSLPWFTPLALIWNGIYSLGISLPVTCHCKTTVCKQVSILATRDKGGSSVGTRNTIKLPTTT</sequence>
<dbReference type="AlphaFoldDB" id="A0A7C9CR33"/>
<protein>
    <submittedName>
        <fullName evidence="1">Uncharacterized protein</fullName>
    </submittedName>
</protein>
<evidence type="ECO:0000313" key="1">
    <source>
        <dbReference type="EMBL" id="MBA4623247.1"/>
    </source>
</evidence>
<organism evidence="1">
    <name type="scientific">Opuntia streptacantha</name>
    <name type="common">Prickly pear cactus</name>
    <name type="synonym">Opuntia cardona</name>
    <dbReference type="NCBI Taxonomy" id="393608"/>
    <lineage>
        <taxon>Eukaryota</taxon>
        <taxon>Viridiplantae</taxon>
        <taxon>Streptophyta</taxon>
        <taxon>Embryophyta</taxon>
        <taxon>Tracheophyta</taxon>
        <taxon>Spermatophyta</taxon>
        <taxon>Magnoliopsida</taxon>
        <taxon>eudicotyledons</taxon>
        <taxon>Gunneridae</taxon>
        <taxon>Pentapetalae</taxon>
        <taxon>Caryophyllales</taxon>
        <taxon>Cactineae</taxon>
        <taxon>Cactaceae</taxon>
        <taxon>Opuntioideae</taxon>
        <taxon>Opuntia</taxon>
    </lineage>
</organism>
<proteinExistence type="predicted"/>
<dbReference type="EMBL" id="GISG01042284">
    <property type="protein sequence ID" value="MBA4623247.1"/>
    <property type="molecule type" value="Transcribed_RNA"/>
</dbReference>
<reference evidence="1" key="1">
    <citation type="journal article" date="2013" name="J. Plant Res.">
        <title>Effect of fungi and light on seed germination of three Opuntia species from semiarid lands of central Mexico.</title>
        <authorList>
            <person name="Delgado-Sanchez P."/>
            <person name="Jimenez-Bremont J.F."/>
            <person name="Guerrero-Gonzalez Mde L."/>
            <person name="Flores J."/>
        </authorList>
    </citation>
    <scope>NUCLEOTIDE SEQUENCE</scope>
    <source>
        <tissue evidence="1">Cladode</tissue>
    </source>
</reference>